<dbReference type="Pfam" id="PF13403">
    <property type="entry name" value="Hint_2"/>
    <property type="match status" value="1"/>
</dbReference>
<dbReference type="InterPro" id="IPR028992">
    <property type="entry name" value="Hedgehog/Intein_dom"/>
</dbReference>
<feature type="region of interest" description="Disordered" evidence="1">
    <location>
        <begin position="316"/>
        <end position="354"/>
    </location>
</feature>
<dbReference type="InterPro" id="IPR036844">
    <property type="entry name" value="Hint_dom_sf"/>
</dbReference>
<evidence type="ECO:0000259" key="2">
    <source>
        <dbReference type="Pfam" id="PF13403"/>
    </source>
</evidence>
<dbReference type="STRING" id="1300350.Z948_3067"/>
<feature type="domain" description="Hedgehog/Intein (Hint)" evidence="2">
    <location>
        <begin position="143"/>
        <end position="288"/>
    </location>
</feature>
<protein>
    <submittedName>
        <fullName evidence="3">Type I secretion protein</fullName>
    </submittedName>
</protein>
<dbReference type="Proteomes" id="UP000027734">
    <property type="component" value="Unassembled WGS sequence"/>
</dbReference>
<dbReference type="RefSeq" id="WP_025060365.1">
    <property type="nucleotide sequence ID" value="NZ_JAMC01000003.1"/>
</dbReference>
<organism evidence="3 4">
    <name type="scientific">Sulfitobacter donghicola DSW-25 = KCTC 12864 = JCM 14565</name>
    <dbReference type="NCBI Taxonomy" id="1300350"/>
    <lineage>
        <taxon>Bacteria</taxon>
        <taxon>Pseudomonadati</taxon>
        <taxon>Pseudomonadota</taxon>
        <taxon>Alphaproteobacteria</taxon>
        <taxon>Rhodobacterales</taxon>
        <taxon>Roseobacteraceae</taxon>
        <taxon>Sulfitobacter</taxon>
    </lineage>
</organism>
<evidence type="ECO:0000313" key="4">
    <source>
        <dbReference type="Proteomes" id="UP000027734"/>
    </source>
</evidence>
<comment type="caution">
    <text evidence="3">The sequence shown here is derived from an EMBL/GenBank/DDBJ whole genome shotgun (WGS) entry which is preliminary data.</text>
</comment>
<dbReference type="OrthoDB" id="6305173at2"/>
<feature type="compositionally biased region" description="Basic residues" evidence="1">
    <location>
        <begin position="327"/>
        <end position="339"/>
    </location>
</feature>
<name>A0A073IIY4_9RHOB</name>
<evidence type="ECO:0000313" key="3">
    <source>
        <dbReference type="EMBL" id="KEJ89505.1"/>
    </source>
</evidence>
<proteinExistence type="predicted"/>
<sequence>MFLYVYSPSDFVSGLPIESGASADGVPIFTLTLVAGATPTLIEVTDDDLVFDEVDGSQVLTNAVTIDGNAFAAGTSINTAYDLINSASGHKVTSFHFGGDGYQQGAVDGLVSTVPLIAGTSYSFDTERTSHQQNNEYQDYVACFVTGALIETDKGPKPVEALQEGDLLMTLDRGYQPVLAVLSQSFDKKALEERPKLRPVRIRAGALGQELPERDLLVSPQHRFLARSSVVKRMFGEEETLLSATQLASLPGIRVDQKAKEVTYFHLVMAQHEILFAEGSPTESFYCGPMAMGALAPKAHQEILEIFPELAESAQPQASARIIPSNKRQKRLVRRHRRNDKPILGDPVKGQTAA</sequence>
<reference evidence="3 4" key="1">
    <citation type="submission" date="2014-01" db="EMBL/GenBank/DDBJ databases">
        <title>Sulfitobacter donghicola JCM 14565 Genome Sequencing.</title>
        <authorList>
            <person name="Lai Q."/>
            <person name="Hong Z."/>
        </authorList>
    </citation>
    <scope>NUCLEOTIDE SEQUENCE [LARGE SCALE GENOMIC DNA]</scope>
    <source>
        <strain evidence="3 4">JCM 14565</strain>
    </source>
</reference>
<dbReference type="AlphaFoldDB" id="A0A073IIY4"/>
<dbReference type="Gene3D" id="2.170.16.10">
    <property type="entry name" value="Hedgehog/Intein (Hint) domain"/>
    <property type="match status" value="1"/>
</dbReference>
<dbReference type="EMBL" id="JAMC01000003">
    <property type="protein sequence ID" value="KEJ89505.1"/>
    <property type="molecule type" value="Genomic_DNA"/>
</dbReference>
<evidence type="ECO:0000256" key="1">
    <source>
        <dbReference type="SAM" id="MobiDB-lite"/>
    </source>
</evidence>
<accession>A0A073IIY4</accession>
<dbReference type="eggNOG" id="COG2931">
    <property type="taxonomic scope" value="Bacteria"/>
</dbReference>
<keyword evidence="4" id="KW-1185">Reference proteome</keyword>
<dbReference type="SUPFAM" id="SSF51294">
    <property type="entry name" value="Hedgehog/intein (Hint) domain"/>
    <property type="match status" value="1"/>
</dbReference>
<gene>
    <name evidence="3" type="ORF">DSW25_10900</name>
</gene>